<dbReference type="Proteomes" id="UP001162480">
    <property type="component" value="Chromosome 8"/>
</dbReference>
<dbReference type="GO" id="GO:0022625">
    <property type="term" value="C:cytosolic large ribosomal subunit"/>
    <property type="evidence" value="ECO:0007669"/>
    <property type="project" value="TreeGrafter"/>
</dbReference>
<feature type="region of interest" description="Disordered" evidence="7">
    <location>
        <begin position="74"/>
        <end position="116"/>
    </location>
</feature>
<comment type="similarity">
    <text evidence="2">Belongs to the eukaryotic ribosomal protein P1/P2 family.</text>
</comment>
<feature type="compositionally biased region" description="Low complexity" evidence="7">
    <location>
        <begin position="74"/>
        <end position="83"/>
    </location>
</feature>
<dbReference type="GO" id="GO:0006414">
    <property type="term" value="P:translational elongation"/>
    <property type="evidence" value="ECO:0007669"/>
    <property type="project" value="InterPro"/>
</dbReference>
<dbReference type="PANTHER" id="PTHR45696">
    <property type="entry name" value="60S ACIDIC RIBOSOMAL PROTEIN P1"/>
    <property type="match status" value="1"/>
</dbReference>
<dbReference type="GO" id="GO:0030295">
    <property type="term" value="F:protein kinase activator activity"/>
    <property type="evidence" value="ECO:0007669"/>
    <property type="project" value="TreeGrafter"/>
</dbReference>
<dbReference type="Pfam" id="PF00428">
    <property type="entry name" value="Ribosomal_60s"/>
    <property type="match status" value="1"/>
</dbReference>
<dbReference type="CDD" id="cd05831">
    <property type="entry name" value="Ribosomal_P1"/>
    <property type="match status" value="1"/>
</dbReference>
<dbReference type="FunFam" id="1.10.10.1410:FF:000001">
    <property type="entry name" value="60S acidic ribosomal protein P1"/>
    <property type="match status" value="1"/>
</dbReference>
<keyword evidence="3" id="KW-0689">Ribosomal protein</keyword>
<protein>
    <recommendedName>
        <fullName evidence="5">Large ribosomal subunit protein P1</fullName>
    </recommendedName>
    <alternativeName>
        <fullName evidence="6">60S acidic ribosomal protein P1</fullName>
    </alternativeName>
</protein>
<keyword evidence="9" id="KW-1185">Reference proteome</keyword>
<evidence type="ECO:0000313" key="9">
    <source>
        <dbReference type="Proteomes" id="UP001162480"/>
    </source>
</evidence>
<dbReference type="PANTHER" id="PTHR45696:SF10">
    <property type="entry name" value="LARGE RIBOSOMAL SUBUNIT PROTEIN P1"/>
    <property type="match status" value="1"/>
</dbReference>
<evidence type="ECO:0000313" key="8">
    <source>
        <dbReference type="EMBL" id="CAI9726833.1"/>
    </source>
</evidence>
<name>A0AA36F9F5_OCTVU</name>
<dbReference type="AlphaFoldDB" id="A0AA36F9F5"/>
<feature type="compositionally biased region" description="Acidic residues" evidence="7">
    <location>
        <begin position="99"/>
        <end position="109"/>
    </location>
</feature>
<proteinExistence type="inferred from homology"/>
<evidence type="ECO:0000256" key="5">
    <source>
        <dbReference type="ARBA" id="ARBA00041116"/>
    </source>
</evidence>
<evidence type="ECO:0000256" key="6">
    <source>
        <dbReference type="ARBA" id="ARBA00042918"/>
    </source>
</evidence>
<dbReference type="GO" id="GO:0043021">
    <property type="term" value="F:ribonucleoprotein complex binding"/>
    <property type="evidence" value="ECO:0007669"/>
    <property type="project" value="TreeGrafter"/>
</dbReference>
<sequence>MASNNELACVCVALIVADDQVTVTADKIAMILKAADASVEPYWQSLFVHALDDVDIKAIFSNVGSMAAAPAGRAPTGGFAPAGDVAAVPAKEEKKEMKEESEESNDDMGFDTLSSN</sequence>
<dbReference type="InterPro" id="IPR038716">
    <property type="entry name" value="P1/P2_N_sf"/>
</dbReference>
<evidence type="ECO:0000256" key="2">
    <source>
        <dbReference type="ARBA" id="ARBA00005436"/>
    </source>
</evidence>
<evidence type="ECO:0000256" key="7">
    <source>
        <dbReference type="SAM" id="MobiDB-lite"/>
    </source>
</evidence>
<dbReference type="EMBL" id="OX597821">
    <property type="protein sequence ID" value="CAI9726833.1"/>
    <property type="molecule type" value="Genomic_DNA"/>
</dbReference>
<gene>
    <name evidence="8" type="ORF">OCTVUL_1B008752</name>
</gene>
<dbReference type="Gene3D" id="1.10.10.1410">
    <property type="match status" value="1"/>
</dbReference>
<evidence type="ECO:0000256" key="4">
    <source>
        <dbReference type="ARBA" id="ARBA00023274"/>
    </source>
</evidence>
<dbReference type="GO" id="GO:0002181">
    <property type="term" value="P:cytoplasmic translation"/>
    <property type="evidence" value="ECO:0007669"/>
    <property type="project" value="TreeGrafter"/>
</dbReference>
<comment type="function">
    <text evidence="1">Plays an important role in the elongation step of protein synthesis.</text>
</comment>
<reference evidence="8" key="1">
    <citation type="submission" date="2023-08" db="EMBL/GenBank/DDBJ databases">
        <authorList>
            <person name="Alioto T."/>
            <person name="Alioto T."/>
            <person name="Gomez Garrido J."/>
        </authorList>
    </citation>
    <scope>NUCLEOTIDE SEQUENCE</scope>
</reference>
<evidence type="ECO:0000256" key="1">
    <source>
        <dbReference type="ARBA" id="ARBA00003362"/>
    </source>
</evidence>
<dbReference type="InterPro" id="IPR027534">
    <property type="entry name" value="Ribosomal_P1/P2"/>
</dbReference>
<organism evidence="8 9">
    <name type="scientific">Octopus vulgaris</name>
    <name type="common">Common octopus</name>
    <dbReference type="NCBI Taxonomy" id="6645"/>
    <lineage>
        <taxon>Eukaryota</taxon>
        <taxon>Metazoa</taxon>
        <taxon>Spiralia</taxon>
        <taxon>Lophotrochozoa</taxon>
        <taxon>Mollusca</taxon>
        <taxon>Cephalopoda</taxon>
        <taxon>Coleoidea</taxon>
        <taxon>Octopodiformes</taxon>
        <taxon>Octopoda</taxon>
        <taxon>Incirrata</taxon>
        <taxon>Octopodidae</taxon>
        <taxon>Octopus</taxon>
    </lineage>
</organism>
<dbReference type="GO" id="GO:0003735">
    <property type="term" value="F:structural constituent of ribosome"/>
    <property type="evidence" value="ECO:0007669"/>
    <property type="project" value="InterPro"/>
</dbReference>
<accession>A0AA36F9F5</accession>
<keyword evidence="4" id="KW-0687">Ribonucleoprotein</keyword>
<evidence type="ECO:0000256" key="3">
    <source>
        <dbReference type="ARBA" id="ARBA00022980"/>
    </source>
</evidence>
<dbReference type="HAMAP" id="MF_01478">
    <property type="entry name" value="Ribosomal_L12_arch"/>
    <property type="match status" value="1"/>
</dbReference>